<dbReference type="RefSeq" id="WP_118310371.1">
    <property type="nucleotide sequence ID" value="NZ_CABJDM010000003.1"/>
</dbReference>
<dbReference type="InterPro" id="IPR049458">
    <property type="entry name" value="EpsG-like"/>
</dbReference>
<organism evidence="2 3">
    <name type="scientific">Butyricimonas virosa</name>
    <dbReference type="NCBI Taxonomy" id="544645"/>
    <lineage>
        <taxon>Bacteria</taxon>
        <taxon>Pseudomonadati</taxon>
        <taxon>Bacteroidota</taxon>
        <taxon>Bacteroidia</taxon>
        <taxon>Bacteroidales</taxon>
        <taxon>Odoribacteraceae</taxon>
        <taxon>Butyricimonas</taxon>
    </lineage>
</organism>
<proteinExistence type="predicted"/>
<feature type="transmembrane region" description="Helical" evidence="1">
    <location>
        <begin position="236"/>
        <end position="255"/>
    </location>
</feature>
<reference evidence="2 3" key="1">
    <citation type="submission" date="2018-08" db="EMBL/GenBank/DDBJ databases">
        <title>A genome reference for cultivated species of the human gut microbiota.</title>
        <authorList>
            <person name="Zou Y."/>
            <person name="Xue W."/>
            <person name="Luo G."/>
        </authorList>
    </citation>
    <scope>NUCLEOTIDE SEQUENCE [LARGE SCALE GENOMIC DNA]</scope>
    <source>
        <strain evidence="2 3">AF34-33</strain>
    </source>
</reference>
<feature type="transmembrane region" description="Helical" evidence="1">
    <location>
        <begin position="262"/>
        <end position="281"/>
    </location>
</feature>
<gene>
    <name evidence="2" type="ORF">DWZ68_04370</name>
</gene>
<feature type="transmembrane region" description="Helical" evidence="1">
    <location>
        <begin position="313"/>
        <end position="331"/>
    </location>
</feature>
<dbReference type="AlphaFoldDB" id="A0A415QP51"/>
<protein>
    <submittedName>
        <fullName evidence="2">EpsG family protein</fullName>
    </submittedName>
</protein>
<evidence type="ECO:0000313" key="3">
    <source>
        <dbReference type="Proteomes" id="UP000286038"/>
    </source>
</evidence>
<feature type="transmembrane region" description="Helical" evidence="1">
    <location>
        <begin position="153"/>
        <end position="178"/>
    </location>
</feature>
<comment type="caution">
    <text evidence="2">The sequence shown here is derived from an EMBL/GenBank/DDBJ whole genome shotgun (WGS) entry which is preliminary data.</text>
</comment>
<dbReference type="Proteomes" id="UP000286038">
    <property type="component" value="Unassembled WGS sequence"/>
</dbReference>
<feature type="transmembrane region" description="Helical" evidence="1">
    <location>
        <begin position="114"/>
        <end position="133"/>
    </location>
</feature>
<evidence type="ECO:0000313" key="2">
    <source>
        <dbReference type="EMBL" id="RHM46197.1"/>
    </source>
</evidence>
<name>A0A415QP51_9BACT</name>
<evidence type="ECO:0000256" key="1">
    <source>
        <dbReference type="SAM" id="Phobius"/>
    </source>
</evidence>
<feature type="transmembrane region" description="Helical" evidence="1">
    <location>
        <begin position="287"/>
        <end position="306"/>
    </location>
</feature>
<feature type="transmembrane region" description="Helical" evidence="1">
    <location>
        <begin position="190"/>
        <end position="211"/>
    </location>
</feature>
<keyword evidence="1" id="KW-0472">Membrane</keyword>
<keyword evidence="1" id="KW-1133">Transmembrane helix</keyword>
<dbReference type="EMBL" id="QRPV01000003">
    <property type="protein sequence ID" value="RHM46197.1"/>
    <property type="molecule type" value="Genomic_DNA"/>
</dbReference>
<feature type="transmembrane region" description="Helical" evidence="1">
    <location>
        <begin position="76"/>
        <end position="102"/>
    </location>
</feature>
<accession>A0A415QP51</accession>
<dbReference type="Pfam" id="PF14897">
    <property type="entry name" value="EpsG"/>
    <property type="match status" value="1"/>
</dbReference>
<keyword evidence="1" id="KW-0812">Transmembrane</keyword>
<sequence>MIPYILLVFFLFYASFLGKNKWLQLFSFLVIFVFTAFRAETVGTDTKGYIKLATYFSDFRLFGESSNSFEFAFQSLLYLIKSLGLSPVFLQVFFAIITLSVMYRTFQKASLNPVLSFFLYVICGCMFFSFNAARQMTSISFVLLSYTFINNNIYKYMLCFVFAAGFHVSSLICFPFFLLSYFDISRVTGIWLIIISFFVNIFLFNTIYYGFLERLVAGSFYAHYLDVIEKPAELSLMGKIFNFLNVILFCISLYFAKSVKGVYISIFVIACTLSILFSGAHVYVTRLFIPMSYVCIIFYVNVFCTMQNNVYRLFYATLFIFIYGYSFYYSMADNAGGIMPYKLM</sequence>